<keyword evidence="2 3" id="KW-0057">Aromatic amino acid biosynthesis</keyword>
<evidence type="ECO:0000313" key="4">
    <source>
        <dbReference type="EMBL" id="SHJ91325.1"/>
    </source>
</evidence>
<dbReference type="Gene3D" id="3.30.1330.40">
    <property type="entry name" value="RutC-like"/>
    <property type="match status" value="1"/>
</dbReference>
<evidence type="ECO:0000256" key="3">
    <source>
        <dbReference type="PROSITE-ProRule" id="PRU00514"/>
    </source>
</evidence>
<protein>
    <recommendedName>
        <fullName evidence="1 3">chorismate mutase</fullName>
        <ecNumber evidence="1 3">5.4.99.5</ecNumber>
    </recommendedName>
</protein>
<dbReference type="CDD" id="cd02185">
    <property type="entry name" value="AroH"/>
    <property type="match status" value="1"/>
</dbReference>
<gene>
    <name evidence="4" type="ORF">SAMN02745227_01030</name>
</gene>
<feature type="binding site" evidence="2">
    <location>
        <position position="87"/>
    </location>
    <ligand>
        <name>prephenate</name>
        <dbReference type="ChEBI" id="CHEBI:29934"/>
    </ligand>
</feature>
<dbReference type="RefSeq" id="WP_072906850.1">
    <property type="nucleotide sequence ID" value="NZ_FRAI01000009.1"/>
</dbReference>
<dbReference type="PANTHER" id="PTHR21164">
    <property type="entry name" value="CHORISMATE MUTASE"/>
    <property type="match status" value="1"/>
</dbReference>
<dbReference type="PANTHER" id="PTHR21164:SF0">
    <property type="entry name" value="CHORISMATE MUTASE AROH"/>
    <property type="match status" value="1"/>
</dbReference>
<organism evidence="4 5">
    <name type="scientific">Anaerobranca californiensis DSM 14826</name>
    <dbReference type="NCBI Taxonomy" id="1120989"/>
    <lineage>
        <taxon>Bacteria</taxon>
        <taxon>Bacillati</taxon>
        <taxon>Bacillota</taxon>
        <taxon>Clostridia</taxon>
        <taxon>Eubacteriales</taxon>
        <taxon>Proteinivoracaceae</taxon>
        <taxon>Anaerobranca</taxon>
    </lineage>
</organism>
<dbReference type="PROSITE" id="PS51167">
    <property type="entry name" value="CHORISMATE_MUT_1"/>
    <property type="match status" value="1"/>
</dbReference>
<dbReference type="OrthoDB" id="9802232at2"/>
<sequence length="118" mass="13529">MKAIRGATTIDENTEKNIKLRTIELMENIMELNDLKKEDIISIIFSVTEDITAFNPATAFRERFGGDIPLFCVQEAKFQGSLKYCIRVLIHCNKENINHCYLHNAQNLRLDLVLKGNS</sequence>
<dbReference type="NCBIfam" id="TIGR01796">
    <property type="entry name" value="CM_mono_aroH"/>
    <property type="match status" value="1"/>
</dbReference>
<keyword evidence="2 3" id="KW-0028">Amino-acid biosynthesis</keyword>
<name>A0A1M6N6G5_9FIRM</name>
<dbReference type="GO" id="GO:0009073">
    <property type="term" value="P:aromatic amino acid family biosynthetic process"/>
    <property type="evidence" value="ECO:0007669"/>
    <property type="project" value="UniProtKB-UniRule"/>
</dbReference>
<evidence type="ECO:0000313" key="5">
    <source>
        <dbReference type="Proteomes" id="UP000243547"/>
    </source>
</evidence>
<keyword evidence="3" id="KW-0413">Isomerase</keyword>
<evidence type="ECO:0000256" key="1">
    <source>
        <dbReference type="NCBIfam" id="TIGR01796"/>
    </source>
</evidence>
<dbReference type="Proteomes" id="UP000243547">
    <property type="component" value="Unassembled WGS sequence"/>
</dbReference>
<dbReference type="EC" id="5.4.99.5" evidence="1 3"/>
<dbReference type="AlphaFoldDB" id="A0A1M6N6G5"/>
<proteinExistence type="predicted"/>
<dbReference type="GO" id="GO:0004106">
    <property type="term" value="F:chorismate mutase activity"/>
    <property type="evidence" value="ECO:0007669"/>
    <property type="project" value="UniProtKB-UniRule"/>
</dbReference>
<feature type="binding site" evidence="2">
    <location>
        <position position="5"/>
    </location>
    <ligand>
        <name>prephenate</name>
        <dbReference type="ChEBI" id="CHEBI:29934"/>
    </ligand>
</feature>
<dbReference type="InterPro" id="IPR008243">
    <property type="entry name" value="Chorismate_mutase_AroH"/>
</dbReference>
<dbReference type="GO" id="GO:0046417">
    <property type="term" value="P:chorismate metabolic process"/>
    <property type="evidence" value="ECO:0007669"/>
    <property type="project" value="TreeGrafter"/>
</dbReference>
<evidence type="ECO:0000256" key="2">
    <source>
        <dbReference type="PIRSR" id="PIRSR005965-1"/>
    </source>
</evidence>
<dbReference type="GO" id="GO:0008652">
    <property type="term" value="P:amino acid biosynthetic process"/>
    <property type="evidence" value="ECO:0007669"/>
    <property type="project" value="UniProtKB-UniRule"/>
</dbReference>
<dbReference type="Pfam" id="PF07736">
    <property type="entry name" value="CM_1"/>
    <property type="match status" value="1"/>
</dbReference>
<dbReference type="STRING" id="1120989.SAMN02745227_01030"/>
<dbReference type="EMBL" id="FRAI01000009">
    <property type="protein sequence ID" value="SHJ91325.1"/>
    <property type="molecule type" value="Genomic_DNA"/>
</dbReference>
<feature type="binding site" evidence="2">
    <location>
        <position position="101"/>
    </location>
    <ligand>
        <name>prephenate</name>
        <dbReference type="ChEBI" id="CHEBI:29934"/>
    </ligand>
</feature>
<dbReference type="UniPathway" id="UPA00120">
    <property type="reaction ID" value="UER00203"/>
</dbReference>
<keyword evidence="5" id="KW-1185">Reference proteome</keyword>
<reference evidence="5" key="1">
    <citation type="submission" date="2016-11" db="EMBL/GenBank/DDBJ databases">
        <authorList>
            <person name="Varghese N."/>
            <person name="Submissions S."/>
        </authorList>
    </citation>
    <scope>NUCLEOTIDE SEQUENCE [LARGE SCALE GENOMIC DNA]</scope>
    <source>
        <strain evidence="5">DSM 14826</strain>
    </source>
</reference>
<dbReference type="InterPro" id="IPR035959">
    <property type="entry name" value="RutC-like_sf"/>
</dbReference>
<comment type="catalytic activity">
    <reaction evidence="3">
        <text>chorismate = prephenate</text>
        <dbReference type="Rhea" id="RHEA:13897"/>
        <dbReference type="ChEBI" id="CHEBI:29748"/>
        <dbReference type="ChEBI" id="CHEBI:29934"/>
        <dbReference type="EC" id="5.4.99.5"/>
    </reaction>
</comment>
<dbReference type="SUPFAM" id="SSF55298">
    <property type="entry name" value="YjgF-like"/>
    <property type="match status" value="1"/>
</dbReference>
<accession>A0A1M6N6G5</accession>
<dbReference type="PIRSF" id="PIRSF005965">
    <property type="entry name" value="Chor_mut_AroH"/>
    <property type="match status" value="1"/>
</dbReference>